<name>A0A8J5PK68_FUSOX</name>
<gene>
    <name evidence="2" type="ORF">Forpe1208_v001949</name>
</gene>
<comment type="caution">
    <text evidence="2">The sequence shown here is derived from an EMBL/GenBank/DDBJ whole genome shotgun (WGS) entry which is preliminary data.</text>
</comment>
<evidence type="ECO:0000256" key="1">
    <source>
        <dbReference type="SAM" id="MobiDB-lite"/>
    </source>
</evidence>
<sequence>MARFSPQREGLAATLSKPGDFLDWEHAYRIQAERLDLQQYLNQKTFLRDKPALPDIRKRKYTKTAQAQRIIRSETQESQESSQDDIQETANGTWVVSDLTEQGQKTFQQDLAFYQLEERIFTDEKKALGTLKD</sequence>
<organism evidence="2 3">
    <name type="scientific">Fusarium oxysporum f. sp. rapae</name>
    <dbReference type="NCBI Taxonomy" id="485398"/>
    <lineage>
        <taxon>Eukaryota</taxon>
        <taxon>Fungi</taxon>
        <taxon>Dikarya</taxon>
        <taxon>Ascomycota</taxon>
        <taxon>Pezizomycotina</taxon>
        <taxon>Sordariomycetes</taxon>
        <taxon>Hypocreomycetidae</taxon>
        <taxon>Hypocreales</taxon>
        <taxon>Nectriaceae</taxon>
        <taxon>Fusarium</taxon>
        <taxon>Fusarium oxysporum species complex</taxon>
    </lineage>
</organism>
<dbReference type="Proteomes" id="UP000694050">
    <property type="component" value="Unassembled WGS sequence"/>
</dbReference>
<protein>
    <submittedName>
        <fullName evidence="2">Uncharacterized protein</fullName>
    </submittedName>
</protein>
<evidence type="ECO:0000313" key="2">
    <source>
        <dbReference type="EMBL" id="KAG7420707.1"/>
    </source>
</evidence>
<dbReference type="EMBL" id="JAELUQ010000001">
    <property type="protein sequence ID" value="KAG7420707.1"/>
    <property type="molecule type" value="Genomic_DNA"/>
</dbReference>
<dbReference type="AlphaFoldDB" id="A0A8J5PK68"/>
<reference evidence="2" key="1">
    <citation type="submission" date="2021-04" db="EMBL/GenBank/DDBJ databases">
        <title>First draft genome resource for Brassicaceae pathogens Fusarium oxysporum f. sp. raphani and Fusarium oxysporum f. sp. rapae.</title>
        <authorList>
            <person name="Asai S."/>
        </authorList>
    </citation>
    <scope>NUCLEOTIDE SEQUENCE</scope>
    <source>
        <strain evidence="2">Tf1208</strain>
    </source>
</reference>
<accession>A0A8J5PK68</accession>
<proteinExistence type="predicted"/>
<feature type="region of interest" description="Disordered" evidence="1">
    <location>
        <begin position="67"/>
        <end position="88"/>
    </location>
</feature>
<evidence type="ECO:0000313" key="3">
    <source>
        <dbReference type="Proteomes" id="UP000694050"/>
    </source>
</evidence>